<reference evidence="2" key="2">
    <citation type="submission" date="2017-10" db="EMBL/GenBank/DDBJ databases">
        <title>Ladona fulva Genome sequencing and assembly.</title>
        <authorList>
            <person name="Murali S."/>
            <person name="Richards S."/>
            <person name="Bandaranaike D."/>
            <person name="Bellair M."/>
            <person name="Blankenburg K."/>
            <person name="Chao H."/>
            <person name="Dinh H."/>
            <person name="Doddapaneni H."/>
            <person name="Dugan-Rocha S."/>
            <person name="Elkadiri S."/>
            <person name="Gnanaolivu R."/>
            <person name="Hernandez B."/>
            <person name="Skinner E."/>
            <person name="Javaid M."/>
            <person name="Lee S."/>
            <person name="Li M."/>
            <person name="Ming W."/>
            <person name="Munidasa M."/>
            <person name="Muniz J."/>
            <person name="Nguyen L."/>
            <person name="Hughes D."/>
            <person name="Osuji N."/>
            <person name="Pu L.-L."/>
            <person name="Puazo M."/>
            <person name="Qu C."/>
            <person name="Quiroz J."/>
            <person name="Raj R."/>
            <person name="Weissenberger G."/>
            <person name="Xin Y."/>
            <person name="Zou X."/>
            <person name="Han Y."/>
            <person name="Worley K."/>
            <person name="Muzny D."/>
            <person name="Gibbs R."/>
        </authorList>
    </citation>
    <scope>NUCLEOTIDE SEQUENCE</scope>
    <source>
        <strain evidence="2">Sampled in the wild</strain>
    </source>
</reference>
<reference evidence="2" key="1">
    <citation type="submission" date="2013-04" db="EMBL/GenBank/DDBJ databases">
        <authorList>
            <person name="Qu J."/>
            <person name="Murali S.C."/>
            <person name="Bandaranaike D."/>
            <person name="Bellair M."/>
            <person name="Blankenburg K."/>
            <person name="Chao H."/>
            <person name="Dinh H."/>
            <person name="Doddapaneni H."/>
            <person name="Downs B."/>
            <person name="Dugan-Rocha S."/>
            <person name="Elkadiri S."/>
            <person name="Gnanaolivu R.D."/>
            <person name="Hernandez B."/>
            <person name="Javaid M."/>
            <person name="Jayaseelan J.C."/>
            <person name="Lee S."/>
            <person name="Li M."/>
            <person name="Ming W."/>
            <person name="Munidasa M."/>
            <person name="Muniz J."/>
            <person name="Nguyen L."/>
            <person name="Ongeri F."/>
            <person name="Osuji N."/>
            <person name="Pu L.-L."/>
            <person name="Puazo M."/>
            <person name="Qu C."/>
            <person name="Quiroz J."/>
            <person name="Raj R."/>
            <person name="Weissenberger G."/>
            <person name="Xin Y."/>
            <person name="Zou X."/>
            <person name="Han Y."/>
            <person name="Richards S."/>
            <person name="Worley K."/>
            <person name="Muzny D."/>
            <person name="Gibbs R."/>
        </authorList>
    </citation>
    <scope>NUCLEOTIDE SEQUENCE</scope>
    <source>
        <strain evidence="2">Sampled in the wild</strain>
    </source>
</reference>
<protein>
    <recommendedName>
        <fullName evidence="1">TPX2 central domain-containing protein</fullName>
    </recommendedName>
</protein>
<dbReference type="EMBL" id="KZ308470">
    <property type="protein sequence ID" value="KAG8230202.1"/>
    <property type="molecule type" value="Genomic_DNA"/>
</dbReference>
<dbReference type="InterPro" id="IPR027330">
    <property type="entry name" value="TPX2_central_dom"/>
</dbReference>
<organism evidence="2 3">
    <name type="scientific">Ladona fulva</name>
    <name type="common">Scarce chaser dragonfly</name>
    <name type="synonym">Libellula fulva</name>
    <dbReference type="NCBI Taxonomy" id="123851"/>
    <lineage>
        <taxon>Eukaryota</taxon>
        <taxon>Metazoa</taxon>
        <taxon>Ecdysozoa</taxon>
        <taxon>Arthropoda</taxon>
        <taxon>Hexapoda</taxon>
        <taxon>Insecta</taxon>
        <taxon>Pterygota</taxon>
        <taxon>Palaeoptera</taxon>
        <taxon>Odonata</taxon>
        <taxon>Epiprocta</taxon>
        <taxon>Anisoptera</taxon>
        <taxon>Libelluloidea</taxon>
        <taxon>Libellulidae</taxon>
        <taxon>Ladona</taxon>
    </lineage>
</organism>
<comment type="caution">
    <text evidence="2">The sequence shown here is derived from an EMBL/GenBank/DDBJ whole genome shotgun (WGS) entry which is preliminary data.</text>
</comment>
<proteinExistence type="predicted"/>
<name>A0A8K0K9F6_LADFU</name>
<feature type="domain" description="TPX2 central" evidence="1">
    <location>
        <begin position="69"/>
        <end position="149"/>
    </location>
</feature>
<evidence type="ECO:0000259" key="1">
    <source>
        <dbReference type="Pfam" id="PF12214"/>
    </source>
</evidence>
<dbReference type="Proteomes" id="UP000792457">
    <property type="component" value="Unassembled WGS sequence"/>
</dbReference>
<keyword evidence="3" id="KW-1185">Reference proteome</keyword>
<sequence length="156" mass="18710">MWKMLNKGHYIYLEVTYCKRKRVDSSQQPNKYVCMAEAVEKFQRTTPARFHTKPRYSKFEFKGKRLSHLKTTVPMSPHLQVIKRNRPVTALSRWQIEDMEVEEMKKHQVKARPVNEKIFNPMNIDTSHQSHVIEMKPFNLTQWKRKVRKYSSAIST</sequence>
<gene>
    <name evidence="2" type="ORF">J437_LFUL009882</name>
</gene>
<dbReference type="Pfam" id="PF12214">
    <property type="entry name" value="TPX2_importin"/>
    <property type="match status" value="1"/>
</dbReference>
<dbReference type="AlphaFoldDB" id="A0A8K0K9F6"/>
<evidence type="ECO:0000313" key="2">
    <source>
        <dbReference type="EMBL" id="KAG8230202.1"/>
    </source>
</evidence>
<accession>A0A8K0K9F6</accession>
<evidence type="ECO:0000313" key="3">
    <source>
        <dbReference type="Proteomes" id="UP000792457"/>
    </source>
</evidence>
<dbReference type="OrthoDB" id="1684416at2759"/>